<feature type="region of interest" description="Disordered" evidence="8">
    <location>
        <begin position="115"/>
        <end position="134"/>
    </location>
</feature>
<dbReference type="GO" id="GO:0005732">
    <property type="term" value="C:sno(s)RNA-containing ribonucleoprotein complex"/>
    <property type="evidence" value="ECO:0007669"/>
    <property type="project" value="UniProtKB-UniRule"/>
</dbReference>
<name>A0A4Y7LWQ0_9CRUS</name>
<comment type="function">
    <text evidence="7">Involved in nucleolar processing of pre-18S ribosomal RNA.</text>
</comment>
<dbReference type="GO" id="GO:0032040">
    <property type="term" value="C:small-subunit processome"/>
    <property type="evidence" value="ECO:0007669"/>
    <property type="project" value="TreeGrafter"/>
</dbReference>
<evidence type="ECO:0000256" key="4">
    <source>
        <dbReference type="ARBA" id="ARBA00023242"/>
    </source>
</evidence>
<protein>
    <recommendedName>
        <fullName evidence="7">U3 small nucleolar ribonucleoprotein protein MPP10</fullName>
    </recommendedName>
</protein>
<dbReference type="PANTHER" id="PTHR17039">
    <property type="entry name" value="U3 SMALL NUCLEOLAR RIBONUCLEOPROTEIN PROTEIN MPP10"/>
    <property type="match status" value="1"/>
</dbReference>
<feature type="compositionally biased region" description="Acidic residues" evidence="8">
    <location>
        <begin position="220"/>
        <end position="240"/>
    </location>
</feature>
<evidence type="ECO:0000256" key="2">
    <source>
        <dbReference type="ARBA" id="ARBA00022517"/>
    </source>
</evidence>
<keyword evidence="5 7" id="KW-0687">Ribonucleoprotein</keyword>
<feature type="compositionally biased region" description="Basic and acidic residues" evidence="8">
    <location>
        <begin position="259"/>
        <end position="269"/>
    </location>
</feature>
<feature type="region of interest" description="Disordered" evidence="8">
    <location>
        <begin position="254"/>
        <end position="328"/>
    </location>
</feature>
<sequence>MAAHSESLVDRVLNEFTALTTKPESFLSVQTAANTKFKAITKDLYDSVNRNFALQGLTRSLPELYIDGFDEEQIWQQLELHNEPCFNILVKNVAKLLSGKDKKLTFYKVEVQADDAEEEENVKENEQDKDSVASDLSFELPADSDNDESGHDDDSDLDETGDLKFDEYKMLDEEREERPKKNKEQSMGKIRKTEVDDEFFKVGEMEKFLEKEEAEKPSVDDDDAESIDYFEDVLSDDDENDAAIRAKYKDFFRGSIPAGDRKSTSNHDGEDLEENNEDDEEIEEQDDDAEPREKRVKFDLNGSESEESGSDTSIRNLTKSDVKSNYEQRQERLKAKIQELEDEAVAPKPWQLMGETKAELRPDNALLEEDLFFDHTTRQAPVITEETTRTLEEIIRQRIKDQAFDDVERKIKPVYDPTEYKKKLVLDQEKSKYSLAEIYEQEFLKQQEIQKLEAKSSSLADAANDEPSDDQNRAALRKRMANVFAKLDALCNFSYTPRAAQPDIKIVSNMPSIVMEEIAPVTVSDANLLAPQEVQDPTRGVLKGKTEKEKTDLLRERRKKKSAQRVRHKERERTEKAVDKANPGLGNKHAKARVIRNLQKAEKEGTVSLIKENRMKAPRSSTAFFRQLQEDVSASVDAVRNNKQKSSLKNKRTSAVSDASTEKVLCLSGAAFDARKKKEEDGVGCAVERRVVPVMTKRLACETGIERSEQTSTSGTSLAFHPGYAVIVFIEHSTIEK</sequence>
<proteinExistence type="evidence at transcript level"/>
<feature type="compositionally biased region" description="Basic and acidic residues" evidence="8">
    <location>
        <begin position="122"/>
        <end position="132"/>
    </location>
</feature>
<dbReference type="PIRSF" id="PIRSF017300">
    <property type="entry name" value="snoRNP_Mpp10"/>
    <property type="match status" value="1"/>
</dbReference>
<dbReference type="EMBL" id="LR002180">
    <property type="protein sequence ID" value="SVE71799.1"/>
    <property type="molecule type" value="mRNA"/>
</dbReference>
<dbReference type="PANTHER" id="PTHR17039:SF0">
    <property type="entry name" value="U3 SMALL NUCLEOLAR RIBONUCLEOPROTEIN PROTEIN MPP10"/>
    <property type="match status" value="1"/>
</dbReference>
<evidence type="ECO:0000256" key="7">
    <source>
        <dbReference type="PIRNR" id="PIRNR017300"/>
    </source>
</evidence>
<feature type="region of interest" description="Disordered" evidence="8">
    <location>
        <begin position="139"/>
        <end position="240"/>
    </location>
</feature>
<feature type="compositionally biased region" description="Acidic residues" evidence="8">
    <location>
        <begin position="142"/>
        <end position="160"/>
    </location>
</feature>
<comment type="similarity">
    <text evidence="6 7">Belongs to the MPP10 family.</text>
</comment>
<feature type="region of interest" description="Disordered" evidence="8">
    <location>
        <begin position="543"/>
        <end position="586"/>
    </location>
</feature>
<organism evidence="9">
    <name type="scientific">Daphnia similis</name>
    <dbReference type="NCBI Taxonomy" id="35528"/>
    <lineage>
        <taxon>Eukaryota</taxon>
        <taxon>Metazoa</taxon>
        <taxon>Ecdysozoa</taxon>
        <taxon>Arthropoda</taxon>
        <taxon>Crustacea</taxon>
        <taxon>Branchiopoda</taxon>
        <taxon>Diplostraca</taxon>
        <taxon>Cladocera</taxon>
        <taxon>Anomopoda</taxon>
        <taxon>Daphniidae</taxon>
        <taxon>Daphnia</taxon>
        <taxon>Daphnia similis group</taxon>
    </lineage>
</organism>
<feature type="compositionally biased region" description="Basic and acidic residues" evidence="8">
    <location>
        <begin position="318"/>
        <end position="328"/>
    </location>
</feature>
<keyword evidence="3 7" id="KW-0698">rRNA processing</keyword>
<dbReference type="AlphaFoldDB" id="A0A4Y7LWQ0"/>
<keyword evidence="4 7" id="KW-0539">Nucleus</keyword>
<dbReference type="GO" id="GO:0034457">
    <property type="term" value="C:Mpp10 complex"/>
    <property type="evidence" value="ECO:0007669"/>
    <property type="project" value="UniProtKB-UniRule"/>
</dbReference>
<feature type="compositionally biased region" description="Acidic residues" evidence="8">
    <location>
        <begin position="270"/>
        <end position="290"/>
    </location>
</feature>
<evidence type="ECO:0000313" key="9">
    <source>
        <dbReference type="EMBL" id="SVE71799.1"/>
    </source>
</evidence>
<dbReference type="InterPro" id="IPR012173">
    <property type="entry name" value="Mpp10"/>
</dbReference>
<accession>A0A4Y7LWQ0</accession>
<reference evidence="9" key="1">
    <citation type="submission" date="2018-08" db="EMBL/GenBank/DDBJ databases">
        <authorList>
            <person name="Cornetti L."/>
        </authorList>
    </citation>
    <scope>NUCLEOTIDE SEQUENCE</scope>
    <source>
        <strain evidence="9">CA-CBC-37</strain>
    </source>
</reference>
<evidence type="ECO:0000256" key="3">
    <source>
        <dbReference type="ARBA" id="ARBA00022552"/>
    </source>
</evidence>
<evidence type="ECO:0000256" key="8">
    <source>
        <dbReference type="SAM" id="MobiDB-lite"/>
    </source>
</evidence>
<feature type="compositionally biased region" description="Basic and acidic residues" evidence="8">
    <location>
        <begin position="161"/>
        <end position="219"/>
    </location>
</feature>
<feature type="compositionally biased region" description="Basic and acidic residues" evidence="8">
    <location>
        <begin position="544"/>
        <end position="555"/>
    </location>
</feature>
<feature type="compositionally biased region" description="Basic residues" evidence="8">
    <location>
        <begin position="556"/>
        <end position="568"/>
    </location>
</feature>
<comment type="subcellular location">
    <subcellularLocation>
        <location evidence="1 7">Nucleus</location>
        <location evidence="1 7">Nucleolus</location>
    </subcellularLocation>
</comment>
<dbReference type="GO" id="GO:0006364">
    <property type="term" value="P:rRNA processing"/>
    <property type="evidence" value="ECO:0007669"/>
    <property type="project" value="UniProtKB-KW"/>
</dbReference>
<evidence type="ECO:0000256" key="5">
    <source>
        <dbReference type="ARBA" id="ARBA00023274"/>
    </source>
</evidence>
<evidence type="ECO:0000256" key="6">
    <source>
        <dbReference type="ARBA" id="ARBA00029455"/>
    </source>
</evidence>
<keyword evidence="2 7" id="KW-0690">Ribosome biogenesis</keyword>
<evidence type="ECO:0000256" key="1">
    <source>
        <dbReference type="ARBA" id="ARBA00004604"/>
    </source>
</evidence>
<dbReference type="Pfam" id="PF04006">
    <property type="entry name" value="Mpp10"/>
    <property type="match status" value="1"/>
</dbReference>
<gene>
    <name evidence="9" type="primary">EOG090X09DZ</name>
</gene>
<feature type="compositionally biased region" description="Basic and acidic residues" evidence="8">
    <location>
        <begin position="569"/>
        <end position="579"/>
    </location>
</feature>